<gene>
    <name evidence="9" type="ORF">BAA01_07925</name>
</gene>
<dbReference type="InterPro" id="IPR007630">
    <property type="entry name" value="RNA_pol_sigma70_r4"/>
</dbReference>
<dbReference type="InterPro" id="IPR000943">
    <property type="entry name" value="RNA_pol_sigma70"/>
</dbReference>
<dbReference type="InterPro" id="IPR007627">
    <property type="entry name" value="RNA_pol_sigma70_r2"/>
</dbReference>
<dbReference type="GO" id="GO:0006352">
    <property type="term" value="P:DNA-templated transcription initiation"/>
    <property type="evidence" value="ECO:0007669"/>
    <property type="project" value="InterPro"/>
</dbReference>
<dbReference type="InterPro" id="IPR001387">
    <property type="entry name" value="Cro/C1-type_HTH"/>
</dbReference>
<organism evidence="9 10">
    <name type="scientific">Bacillus thermozeamaize</name>
    <dbReference type="NCBI Taxonomy" id="230954"/>
    <lineage>
        <taxon>Bacteria</taxon>
        <taxon>Bacillati</taxon>
        <taxon>Bacillota</taxon>
        <taxon>Bacilli</taxon>
        <taxon>Bacillales</taxon>
        <taxon>Bacillaceae</taxon>
        <taxon>Bacillus</taxon>
    </lineage>
</organism>
<dbReference type="InterPro" id="IPR007624">
    <property type="entry name" value="RNA_pol_sigma70_r3"/>
</dbReference>
<evidence type="ECO:0000256" key="1">
    <source>
        <dbReference type="ARBA" id="ARBA00007788"/>
    </source>
</evidence>
<dbReference type="Pfam" id="PF04539">
    <property type="entry name" value="Sigma70_r3"/>
    <property type="match status" value="1"/>
</dbReference>
<name>A0A1Y3PBX6_9BACI</name>
<evidence type="ECO:0000256" key="3">
    <source>
        <dbReference type="ARBA" id="ARBA00023015"/>
    </source>
</evidence>
<dbReference type="GO" id="GO:0003677">
    <property type="term" value="F:DNA binding"/>
    <property type="evidence" value="ECO:0007669"/>
    <property type="project" value="UniProtKB-KW"/>
</dbReference>
<proteinExistence type="inferred from homology"/>
<evidence type="ECO:0000256" key="2">
    <source>
        <dbReference type="ARBA" id="ARBA00022969"/>
    </source>
</evidence>
<dbReference type="GO" id="GO:0030435">
    <property type="term" value="P:sporulation resulting in formation of a cellular spore"/>
    <property type="evidence" value="ECO:0007669"/>
    <property type="project" value="UniProtKB-KW"/>
</dbReference>
<dbReference type="PROSITE" id="PS00715">
    <property type="entry name" value="SIGMA70_1"/>
    <property type="match status" value="1"/>
</dbReference>
<dbReference type="AlphaFoldDB" id="A0A1Y3PBX6"/>
<sequence length="258" mass="29907">MNTEDKNLDNRDREQQDSPYLTDAEVRDLIARSQAGDSEARNRLVNANIRLVWSVVQRFLNRGYEADDLFQIGCIGLLKAVDKFDLRYDVKFSTYAVPMIIGEIKRFLRDDGSVKVSRSMKELANRIRKMRDELSKEYGRQPTVSEIANALSISPEVVVLAQEANRTPTSIHETVFENDSDPILLMDQIADDSYEKWFDQIALREAIERLSERERLIVYLRYFRDQTQSEVAERLGISQVQVSRLEKKILQSIRDQIG</sequence>
<dbReference type="PIRSF" id="PIRSF000770">
    <property type="entry name" value="RNA_pol_sigma-SigE/K"/>
    <property type="match status" value="1"/>
</dbReference>
<evidence type="ECO:0000256" key="5">
    <source>
        <dbReference type="ARBA" id="ARBA00023125"/>
    </source>
</evidence>
<dbReference type="NCBIfam" id="TIGR02885">
    <property type="entry name" value="spore_sigF"/>
    <property type="match status" value="1"/>
</dbReference>
<dbReference type="PANTHER" id="PTHR30603:SF19">
    <property type="entry name" value="RNA POLYMERASE SIGMA-F FACTOR"/>
    <property type="match status" value="1"/>
</dbReference>
<dbReference type="InterPro" id="IPR013324">
    <property type="entry name" value="RNA_pol_sigma_r3/r4-like"/>
</dbReference>
<dbReference type="PROSITE" id="PS00716">
    <property type="entry name" value="SIGMA70_2"/>
    <property type="match status" value="1"/>
</dbReference>
<dbReference type="NCBIfam" id="TIGR02937">
    <property type="entry name" value="sigma70-ECF"/>
    <property type="match status" value="1"/>
</dbReference>
<dbReference type="InterPro" id="IPR014284">
    <property type="entry name" value="RNA_pol_sigma-70_dom"/>
</dbReference>
<dbReference type="InterPro" id="IPR036388">
    <property type="entry name" value="WH-like_DNA-bd_sf"/>
</dbReference>
<keyword evidence="2" id="KW-0749">Sporulation</keyword>
<feature type="domain" description="HTH cro/C1-type" evidence="8">
    <location>
        <begin position="227"/>
        <end position="247"/>
    </location>
</feature>
<protein>
    <recommendedName>
        <fullName evidence="7">RNA polymerase sigma factor</fullName>
    </recommendedName>
</protein>
<comment type="function">
    <text evidence="7">Sigma factors are initiation factors that promote the attachment of RNA polymerase to specific initiation sites and are then released.</text>
</comment>
<dbReference type="InterPro" id="IPR050239">
    <property type="entry name" value="Sigma-70_RNA_pol_init_factors"/>
</dbReference>
<evidence type="ECO:0000256" key="4">
    <source>
        <dbReference type="ARBA" id="ARBA00023082"/>
    </source>
</evidence>
<dbReference type="CDD" id="cd06171">
    <property type="entry name" value="Sigma70_r4"/>
    <property type="match status" value="1"/>
</dbReference>
<dbReference type="InterPro" id="IPR014322">
    <property type="entry name" value="RNA_pol_sigma-B/F/G"/>
</dbReference>
<dbReference type="Gene3D" id="1.20.120.1810">
    <property type="match status" value="1"/>
</dbReference>
<evidence type="ECO:0000256" key="6">
    <source>
        <dbReference type="ARBA" id="ARBA00023163"/>
    </source>
</evidence>
<dbReference type="Proteomes" id="UP000196475">
    <property type="component" value="Unassembled WGS sequence"/>
</dbReference>
<dbReference type="PRINTS" id="PR00046">
    <property type="entry name" value="SIGMA70FCT"/>
</dbReference>
<dbReference type="PROSITE" id="PS50943">
    <property type="entry name" value="HTH_CROC1"/>
    <property type="match status" value="1"/>
</dbReference>
<dbReference type="NCBIfam" id="TIGR02980">
    <property type="entry name" value="SigBFG"/>
    <property type="match status" value="1"/>
</dbReference>
<dbReference type="InterPro" id="IPR013325">
    <property type="entry name" value="RNA_pol_sigma_r2"/>
</dbReference>
<evidence type="ECO:0000256" key="7">
    <source>
        <dbReference type="RuleBase" id="RU362124"/>
    </source>
</evidence>
<keyword evidence="4 7" id="KW-0731">Sigma factor</keyword>
<dbReference type="SUPFAM" id="SSF88659">
    <property type="entry name" value="Sigma3 and sigma4 domains of RNA polymerase sigma factors"/>
    <property type="match status" value="2"/>
</dbReference>
<accession>A0A1Y3PBX6</accession>
<keyword evidence="5 7" id="KW-0238">DNA-binding</keyword>
<evidence type="ECO:0000313" key="10">
    <source>
        <dbReference type="Proteomes" id="UP000196475"/>
    </source>
</evidence>
<dbReference type="SUPFAM" id="SSF88946">
    <property type="entry name" value="Sigma2 domain of RNA polymerase sigma factors"/>
    <property type="match status" value="1"/>
</dbReference>
<dbReference type="InterPro" id="IPR014236">
    <property type="entry name" value="RNA_pol_sigma-F"/>
</dbReference>
<keyword evidence="3 7" id="KW-0805">Transcription regulation</keyword>
<dbReference type="PANTHER" id="PTHR30603">
    <property type="entry name" value="RNA POLYMERASE SIGMA FACTOR RPO"/>
    <property type="match status" value="1"/>
</dbReference>
<dbReference type="Gene3D" id="1.10.10.10">
    <property type="entry name" value="Winged helix-like DNA-binding domain superfamily/Winged helix DNA-binding domain"/>
    <property type="match status" value="2"/>
</dbReference>
<evidence type="ECO:0000259" key="8">
    <source>
        <dbReference type="PROSITE" id="PS50943"/>
    </source>
</evidence>
<dbReference type="Pfam" id="PF04542">
    <property type="entry name" value="Sigma70_r2"/>
    <property type="match status" value="1"/>
</dbReference>
<comment type="caution">
    <text evidence="9">The sequence shown here is derived from an EMBL/GenBank/DDBJ whole genome shotgun (WGS) entry which is preliminary data.</text>
</comment>
<dbReference type="Pfam" id="PF04545">
    <property type="entry name" value="Sigma70_r4"/>
    <property type="match status" value="1"/>
</dbReference>
<dbReference type="NCBIfam" id="NF004052">
    <property type="entry name" value="PRK05572.1"/>
    <property type="match status" value="1"/>
</dbReference>
<reference evidence="10" key="1">
    <citation type="submission" date="2016-06" db="EMBL/GenBank/DDBJ databases">
        <authorList>
            <person name="Nascimento L."/>
            <person name="Pereira R.V."/>
            <person name="Martins L.F."/>
            <person name="Quaggio R.B."/>
            <person name="Silva A.M."/>
            <person name="Setubal J.C."/>
        </authorList>
    </citation>
    <scope>NUCLEOTIDE SEQUENCE [LARGE SCALE GENOMIC DNA]</scope>
</reference>
<keyword evidence="6 7" id="KW-0804">Transcription</keyword>
<comment type="similarity">
    <text evidence="1 7">Belongs to the sigma-70 factor family.</text>
</comment>
<dbReference type="EMBL" id="LZRT01000120">
    <property type="protein sequence ID" value="OUM84842.1"/>
    <property type="molecule type" value="Genomic_DNA"/>
</dbReference>
<evidence type="ECO:0000313" key="9">
    <source>
        <dbReference type="EMBL" id="OUM84842.1"/>
    </source>
</evidence>
<dbReference type="GO" id="GO:0016987">
    <property type="term" value="F:sigma factor activity"/>
    <property type="evidence" value="ECO:0007669"/>
    <property type="project" value="UniProtKB-KW"/>
</dbReference>